<dbReference type="InterPro" id="IPR022572">
    <property type="entry name" value="DNA_rep/recomb_RecO_N"/>
</dbReference>
<dbReference type="AlphaFoldDB" id="A0A0D6JHH6"/>
<dbReference type="Gene3D" id="2.40.50.140">
    <property type="entry name" value="Nucleic acid-binding proteins"/>
    <property type="match status" value="1"/>
</dbReference>
<keyword evidence="4 7" id="KW-0233">DNA recombination</keyword>
<dbReference type="KEGG" id="fiy:BN1229_v1_2831"/>
<proteinExistence type="inferred from homology"/>
<dbReference type="NCBIfam" id="TIGR00613">
    <property type="entry name" value="reco"/>
    <property type="match status" value="1"/>
</dbReference>
<dbReference type="SUPFAM" id="SSF50249">
    <property type="entry name" value="Nucleic acid-binding proteins"/>
    <property type="match status" value="1"/>
</dbReference>
<dbReference type="SUPFAM" id="SSF57863">
    <property type="entry name" value="ArfGap/RecO-like zinc finger"/>
    <property type="match status" value="1"/>
</dbReference>
<dbReference type="Pfam" id="PF11967">
    <property type="entry name" value="RecO_N"/>
    <property type="match status" value="1"/>
</dbReference>
<dbReference type="Gene3D" id="1.20.1440.120">
    <property type="entry name" value="Recombination protein O, C-terminal domain"/>
    <property type="match status" value="1"/>
</dbReference>
<evidence type="ECO:0000256" key="4">
    <source>
        <dbReference type="ARBA" id="ARBA00023172"/>
    </source>
</evidence>
<protein>
    <recommendedName>
        <fullName evidence="2 7">DNA repair protein RecO</fullName>
    </recommendedName>
    <alternativeName>
        <fullName evidence="6 7">Recombination protein O</fullName>
    </alternativeName>
</protein>
<evidence type="ECO:0000256" key="6">
    <source>
        <dbReference type="ARBA" id="ARBA00033409"/>
    </source>
</evidence>
<evidence type="ECO:0000256" key="2">
    <source>
        <dbReference type="ARBA" id="ARBA00021310"/>
    </source>
</evidence>
<evidence type="ECO:0000313" key="9">
    <source>
        <dbReference type="EMBL" id="CPR20940.1"/>
    </source>
</evidence>
<dbReference type="Pfam" id="PF02565">
    <property type="entry name" value="RecO_C"/>
    <property type="match status" value="1"/>
</dbReference>
<dbReference type="EMBL" id="LN829119">
    <property type="protein sequence ID" value="CPR20940.1"/>
    <property type="molecule type" value="Genomic_DNA"/>
</dbReference>
<dbReference type="InterPro" id="IPR042242">
    <property type="entry name" value="RecO_C"/>
</dbReference>
<evidence type="ECO:0000256" key="1">
    <source>
        <dbReference type="ARBA" id="ARBA00007452"/>
    </source>
</evidence>
<feature type="domain" description="DNA replication/recombination mediator RecO N-terminal" evidence="8">
    <location>
        <begin position="17"/>
        <end position="87"/>
    </location>
</feature>
<comment type="function">
    <text evidence="7">Involved in DNA repair and RecF pathway recombination.</text>
</comment>
<keyword evidence="3 7" id="KW-0227">DNA damage</keyword>
<dbReference type="GO" id="GO:0006302">
    <property type="term" value="P:double-strand break repair"/>
    <property type="evidence" value="ECO:0007669"/>
    <property type="project" value="TreeGrafter"/>
</dbReference>
<dbReference type="GO" id="GO:0006310">
    <property type="term" value="P:DNA recombination"/>
    <property type="evidence" value="ECO:0007669"/>
    <property type="project" value="UniProtKB-UniRule"/>
</dbReference>
<accession>A0A0D6JHH6</accession>
<evidence type="ECO:0000256" key="7">
    <source>
        <dbReference type="HAMAP-Rule" id="MF_00201"/>
    </source>
</evidence>
<comment type="similarity">
    <text evidence="1 7">Belongs to the RecO family.</text>
</comment>
<dbReference type="InterPro" id="IPR037278">
    <property type="entry name" value="ARFGAP/RecO"/>
</dbReference>
<sequence length="261" mass="28781">MDRIAETWVGARLRSIMQWTDEGIVIAVRAHGETAAVAELFSRSHGRHLGLVHGGRSRRLRPVLQIGNHVDATWKARLADQLGHMQIELRRGFAATAMSDPGSLAALSSLCTLLHLMPERDPHPNLYEITLFVLGFLDDDSVWPALMVRWELALLDEMGFGLDLTACAATGINDDLIYVSPKSGRAVSASAGEPYRDKLLALPAFLIKGRKVPVTSEDVRAGLALTGHFLQTRVFAPRDAKVPDVRHRMVELIERRAQAEA</sequence>
<evidence type="ECO:0000256" key="5">
    <source>
        <dbReference type="ARBA" id="ARBA00023204"/>
    </source>
</evidence>
<organism evidence="9 10">
    <name type="scientific">Candidatus Filomicrobium marinum</name>
    <dbReference type="NCBI Taxonomy" id="1608628"/>
    <lineage>
        <taxon>Bacteria</taxon>
        <taxon>Pseudomonadati</taxon>
        <taxon>Pseudomonadota</taxon>
        <taxon>Alphaproteobacteria</taxon>
        <taxon>Hyphomicrobiales</taxon>
        <taxon>Hyphomicrobiaceae</taxon>
        <taxon>Filomicrobium</taxon>
    </lineage>
</organism>
<evidence type="ECO:0000313" key="10">
    <source>
        <dbReference type="Proteomes" id="UP000033187"/>
    </source>
</evidence>
<dbReference type="GO" id="GO:0043590">
    <property type="term" value="C:bacterial nucleoid"/>
    <property type="evidence" value="ECO:0007669"/>
    <property type="project" value="TreeGrafter"/>
</dbReference>
<dbReference type="HAMAP" id="MF_00201">
    <property type="entry name" value="RecO"/>
    <property type="match status" value="1"/>
</dbReference>
<evidence type="ECO:0000256" key="3">
    <source>
        <dbReference type="ARBA" id="ARBA00022763"/>
    </source>
</evidence>
<reference evidence="10" key="1">
    <citation type="submission" date="2015-02" db="EMBL/GenBank/DDBJ databases">
        <authorList>
            <person name="Chooi Y.-H."/>
        </authorList>
    </citation>
    <scope>NUCLEOTIDE SEQUENCE [LARGE SCALE GENOMIC DNA]</scope>
    <source>
        <strain evidence="10">strain Y</strain>
    </source>
</reference>
<dbReference type="InterPro" id="IPR012340">
    <property type="entry name" value="NA-bd_OB-fold"/>
</dbReference>
<name>A0A0D6JHH6_9HYPH</name>
<dbReference type="InterPro" id="IPR003717">
    <property type="entry name" value="RecO"/>
</dbReference>
<keyword evidence="10" id="KW-1185">Reference proteome</keyword>
<dbReference type="Proteomes" id="UP000033187">
    <property type="component" value="Chromosome 1"/>
</dbReference>
<keyword evidence="5 7" id="KW-0234">DNA repair</keyword>
<dbReference type="PANTHER" id="PTHR33991:SF1">
    <property type="entry name" value="DNA REPAIR PROTEIN RECO"/>
    <property type="match status" value="1"/>
</dbReference>
<dbReference type="PANTHER" id="PTHR33991">
    <property type="entry name" value="DNA REPAIR PROTEIN RECO"/>
    <property type="match status" value="1"/>
</dbReference>
<gene>
    <name evidence="7 9" type="primary">recO</name>
    <name evidence="9" type="ORF">YBN1229_v1_2831</name>
</gene>
<evidence type="ECO:0000259" key="8">
    <source>
        <dbReference type="Pfam" id="PF11967"/>
    </source>
</evidence>
<dbReference type="KEGG" id="fil:BN1229_v1_3087"/>